<dbReference type="InterPro" id="IPR011990">
    <property type="entry name" value="TPR-like_helical_dom_sf"/>
</dbReference>
<keyword evidence="1" id="KW-0802">TPR repeat</keyword>
<keyword evidence="4" id="KW-1185">Reference proteome</keyword>
<name>A0AA39R7B9_9LECA</name>
<comment type="caution">
    <text evidence="3">The sequence shown here is derived from an EMBL/GenBank/DDBJ whole genome shotgun (WGS) entry which is preliminary data.</text>
</comment>
<evidence type="ECO:0000313" key="3">
    <source>
        <dbReference type="EMBL" id="KAK0516227.1"/>
    </source>
</evidence>
<feature type="repeat" description="TPR" evidence="1">
    <location>
        <begin position="1341"/>
        <end position="1374"/>
    </location>
</feature>
<dbReference type="SUPFAM" id="SSF53474">
    <property type="entry name" value="alpha/beta-Hydrolases"/>
    <property type="match status" value="1"/>
</dbReference>
<dbReference type="SUPFAM" id="SSF52540">
    <property type="entry name" value="P-loop containing nucleoside triphosphate hydrolases"/>
    <property type="match status" value="1"/>
</dbReference>
<protein>
    <submittedName>
        <fullName evidence="3">Uncharacterized protein</fullName>
    </submittedName>
</protein>
<accession>A0AA39R7B9</accession>
<dbReference type="PANTHER" id="PTHR46082">
    <property type="entry name" value="ATP/GTP-BINDING PROTEIN-RELATED"/>
    <property type="match status" value="1"/>
</dbReference>
<sequence>MQKLKQKFAHRARVSTDSRVINTSSPSESHPEASTQPSIEVTSSTANSEATGAGGRDVSNTERDPPWGLKLLYEGISPVVDIVALHGLNGHREKTWTFEGKGKIKDVLWLRDLLPSIIPNARVWSWGYDSRTRSKSHGEQLTVKSLYDHGRELVFELDGERRASNSHRRPIIFIVHSLGGIVVKSALLHSDRVREGNLEGQRSIKLSTYGIIFMGTPHQGGQGVSTGRILLNIAKAQGHTSDNLLRHLEVHSELLQQQLSEFTLICQDFEMYFAYEAKPTPIVGGVAMVIVPKWSAVVPGTPDAAVFGISEDHRRMTKFSNAENADFRKIVRILTSMIQTSGAKVESNWRVEALRKRAFYFTAFLGAKTFEVPFDIRGVPIVNKYVERDREMSAVESSLRPGVANTQRRILVLHGLGGTGKTQLSLAYARKHRDNHTAIVWLNGQTQDSLKQSIAGIARSLPANQLPESARDNLQQGSEELGKLIDEVLEWFGKPGNTQWLLIYDNVDRDASDEVQDPEAYDIRRYFPNSDHGSIIITTRRLQLRHLGDELKVNTMTMTEGMELLRNTLGDFRRDLSSETALVNRLGALPLALAQAAAYIRETNSSIAEYLVSYDTAWDNLMKDESHPDFAPREYDYRSVYTTWNVSFECVKQKNEDAANMLQLWSYLDYKDIWYSLFNNEQNWNLELWDSPLPQWFKRVMGKEVDIRRAVRILLAYSLIEAKEDSDAFAMHPVVHDWCRETLDASRRHEFVWLAITVVGFAAPYNTKRSHWEFELRLLPHVSRCIILLDNVAKESLQRHDLLDLNKAVWRLGDLCLDQLKFVEAEAMYQWALENDPDPHLTAGIHGSLGILFRKQGKLDEAEATHHRALTEFEELSGSDTHDTMSIMNHLGIVARLQGKLAEAEAILKRALAWFTDTLGSDHVETVEVVSNLALVYKGQGRLAEAESSFKQILVVHENKLGPEHPDTLHTVYELGLCYQSQKKSVEAETQLKRALSGYKNNKNYYWTESAAINLNEIYKNQGKLAEAEAMWRQLLAENEVTLDPDVCYEIGRVLEQDDEEKLLEAETMFLRALSEYKNIKDYEWTKNAAMKLSHVYQKQGRLAEAEAMWRPLLAEFEATLGPEHVLTLDVCFEIGGVLMDQDGEGKMLQAEAMFQRAVSGSKNNQNYEWTEKAAMILNEIYKKQGKLAEAEAMWRPLLAEFEAALGPDHKLTLDVCYELGLILMHQDWERSLLEAEAMLQRALPRNKYNEEYDFTEEAAIYLNEIYKKQGRLAEAEAMWRQLLAGFEDALGPDHILTLGVCLELGRILDDEAKISEAEAMCQRTLSGYKKVLGLDHTRTVDSLYNLGLILKRQKKLHEAEDMFQQALSGSKKIWGTAHQNTKDTAKHMSEIYEEQGRQEEAEAILKSVS</sequence>
<evidence type="ECO:0000256" key="2">
    <source>
        <dbReference type="SAM" id="MobiDB-lite"/>
    </source>
</evidence>
<dbReference type="PANTHER" id="PTHR46082:SF6">
    <property type="entry name" value="AAA+ ATPASE DOMAIN-CONTAINING PROTEIN-RELATED"/>
    <property type="match status" value="1"/>
</dbReference>
<dbReference type="SUPFAM" id="SSF48452">
    <property type="entry name" value="TPR-like"/>
    <property type="match status" value="4"/>
</dbReference>
<dbReference type="Gene3D" id="3.40.50.1820">
    <property type="entry name" value="alpha/beta hydrolase"/>
    <property type="match status" value="1"/>
</dbReference>
<gene>
    <name evidence="3" type="ORF">JMJ35_000830</name>
</gene>
<dbReference type="PROSITE" id="PS50005">
    <property type="entry name" value="TPR"/>
    <property type="match status" value="1"/>
</dbReference>
<dbReference type="InterPro" id="IPR029058">
    <property type="entry name" value="AB_hydrolase_fold"/>
</dbReference>
<dbReference type="Proteomes" id="UP001166286">
    <property type="component" value="Unassembled WGS sequence"/>
</dbReference>
<dbReference type="Pfam" id="PF13374">
    <property type="entry name" value="TPR_10"/>
    <property type="match status" value="3"/>
</dbReference>
<proteinExistence type="predicted"/>
<dbReference type="InterPro" id="IPR019734">
    <property type="entry name" value="TPR_rpt"/>
</dbReference>
<evidence type="ECO:0000313" key="4">
    <source>
        <dbReference type="Proteomes" id="UP001166286"/>
    </source>
</evidence>
<feature type="compositionally biased region" description="Polar residues" evidence="2">
    <location>
        <begin position="15"/>
        <end position="50"/>
    </location>
</feature>
<feature type="region of interest" description="Disordered" evidence="2">
    <location>
        <begin position="1"/>
        <end position="62"/>
    </location>
</feature>
<evidence type="ECO:0000256" key="1">
    <source>
        <dbReference type="PROSITE-ProRule" id="PRU00339"/>
    </source>
</evidence>
<dbReference type="Gene3D" id="1.25.40.10">
    <property type="entry name" value="Tetratricopeptide repeat domain"/>
    <property type="match status" value="4"/>
</dbReference>
<dbReference type="InterPro" id="IPR027417">
    <property type="entry name" value="P-loop_NTPase"/>
</dbReference>
<dbReference type="InterPro" id="IPR053137">
    <property type="entry name" value="NLR-like"/>
</dbReference>
<organism evidence="3 4">
    <name type="scientific">Cladonia borealis</name>
    <dbReference type="NCBI Taxonomy" id="184061"/>
    <lineage>
        <taxon>Eukaryota</taxon>
        <taxon>Fungi</taxon>
        <taxon>Dikarya</taxon>
        <taxon>Ascomycota</taxon>
        <taxon>Pezizomycotina</taxon>
        <taxon>Lecanoromycetes</taxon>
        <taxon>OSLEUM clade</taxon>
        <taxon>Lecanoromycetidae</taxon>
        <taxon>Lecanorales</taxon>
        <taxon>Lecanorineae</taxon>
        <taxon>Cladoniaceae</taxon>
        <taxon>Cladonia</taxon>
    </lineage>
</organism>
<dbReference type="SMART" id="SM00028">
    <property type="entry name" value="TPR"/>
    <property type="match status" value="7"/>
</dbReference>
<dbReference type="Gene3D" id="3.40.50.300">
    <property type="entry name" value="P-loop containing nucleotide triphosphate hydrolases"/>
    <property type="match status" value="1"/>
</dbReference>
<dbReference type="Pfam" id="PF13424">
    <property type="entry name" value="TPR_12"/>
    <property type="match status" value="3"/>
</dbReference>
<reference evidence="3" key="1">
    <citation type="submission" date="2023-03" db="EMBL/GenBank/DDBJ databases">
        <title>Complete genome of Cladonia borealis.</title>
        <authorList>
            <person name="Park H."/>
        </authorList>
    </citation>
    <scope>NUCLEOTIDE SEQUENCE</scope>
    <source>
        <strain evidence="3">ANT050790</strain>
    </source>
</reference>
<feature type="compositionally biased region" description="Basic residues" evidence="2">
    <location>
        <begin position="1"/>
        <end position="13"/>
    </location>
</feature>
<dbReference type="EMBL" id="JAFEKC020000002">
    <property type="protein sequence ID" value="KAK0516227.1"/>
    <property type="molecule type" value="Genomic_DNA"/>
</dbReference>